<dbReference type="Pfam" id="PF02567">
    <property type="entry name" value="PhzC-PhzF"/>
    <property type="match status" value="1"/>
</dbReference>
<accession>A0ABR9XH06</accession>
<dbReference type="Gene3D" id="3.10.310.10">
    <property type="entry name" value="Diaminopimelate Epimerase, Chain A, domain 1"/>
    <property type="match status" value="2"/>
</dbReference>
<dbReference type="SUPFAM" id="SSF54506">
    <property type="entry name" value="Diaminopimelate epimerase-like"/>
    <property type="match status" value="1"/>
</dbReference>
<evidence type="ECO:0000313" key="3">
    <source>
        <dbReference type="EMBL" id="MBE9666672.1"/>
    </source>
</evidence>
<keyword evidence="2" id="KW-0413">Isomerase</keyword>
<dbReference type="NCBIfam" id="TIGR00654">
    <property type="entry name" value="PhzF_family"/>
    <property type="match status" value="1"/>
</dbReference>
<keyword evidence="4" id="KW-1185">Reference proteome</keyword>
<reference evidence="3 4" key="1">
    <citation type="submission" date="2020-10" db="EMBL/GenBank/DDBJ databases">
        <title>Mucilaginibacter mali sp. nov., isolated from rhizosphere soil of apple orchard.</title>
        <authorList>
            <person name="Lee J.-S."/>
            <person name="Kim H.S."/>
            <person name="Kim J.-S."/>
        </authorList>
    </citation>
    <scope>NUCLEOTIDE SEQUENCE [LARGE SCALE GENOMIC DNA]</scope>
    <source>
        <strain evidence="3 4">KCTC 23157</strain>
    </source>
</reference>
<sequence length="261" mass="29007">MNIPIYQADAFTDTLFGGNPAAICPLTEWLPDATMQQIAVENNLAETAFFVKIDNGYKLRWFTPEYEIDLCGHATLAAAHILFTQLDYAEDTIHFETVKAGVLTVTKNGDKYTLDFPSRPPEPATMPPGLTEALGMKEPLEFLKSRDYILVYDNEDDILACKPDFALLGKFDVVGIIITSRGKEVDFVSRFFAPSAGIPEDPVTGSAHCNLIPYWASKLGKNKLHAYQQSARKGELWCELKGDRVLMSGKAVTYLKGEIFI</sequence>
<dbReference type="Proteomes" id="UP000632774">
    <property type="component" value="Unassembled WGS sequence"/>
</dbReference>
<dbReference type="PANTHER" id="PTHR13774">
    <property type="entry name" value="PHENAZINE BIOSYNTHESIS PROTEIN"/>
    <property type="match status" value="1"/>
</dbReference>
<comment type="similarity">
    <text evidence="1">Belongs to the PhzF family.</text>
</comment>
<evidence type="ECO:0000256" key="1">
    <source>
        <dbReference type="ARBA" id="ARBA00008270"/>
    </source>
</evidence>
<name>A0ABR9XH06_9SPHI</name>
<dbReference type="InterPro" id="IPR003719">
    <property type="entry name" value="Phenazine_PhzF-like"/>
</dbReference>
<gene>
    <name evidence="3" type="ORF">IRJ18_09890</name>
</gene>
<comment type="caution">
    <text evidence="3">The sequence shown here is derived from an EMBL/GenBank/DDBJ whole genome shotgun (WGS) entry which is preliminary data.</text>
</comment>
<protein>
    <submittedName>
        <fullName evidence="3">PhzF family phenazine biosynthesis protein</fullName>
    </submittedName>
</protein>
<proteinExistence type="inferred from homology"/>
<dbReference type="RefSeq" id="WP_194106015.1">
    <property type="nucleotide sequence ID" value="NZ_JADFFM010000001.1"/>
</dbReference>
<organism evidence="3 4">
    <name type="scientific">Mucilaginibacter boryungensis</name>
    <dbReference type="NCBI Taxonomy" id="768480"/>
    <lineage>
        <taxon>Bacteria</taxon>
        <taxon>Pseudomonadati</taxon>
        <taxon>Bacteroidota</taxon>
        <taxon>Sphingobacteriia</taxon>
        <taxon>Sphingobacteriales</taxon>
        <taxon>Sphingobacteriaceae</taxon>
        <taxon>Mucilaginibacter</taxon>
    </lineage>
</organism>
<dbReference type="PIRSF" id="PIRSF016184">
    <property type="entry name" value="PhzC_PhzF"/>
    <property type="match status" value="1"/>
</dbReference>
<evidence type="ECO:0000256" key="2">
    <source>
        <dbReference type="ARBA" id="ARBA00023235"/>
    </source>
</evidence>
<evidence type="ECO:0000313" key="4">
    <source>
        <dbReference type="Proteomes" id="UP000632774"/>
    </source>
</evidence>
<dbReference type="PANTHER" id="PTHR13774:SF17">
    <property type="entry name" value="PHENAZINE BIOSYNTHESIS-LIKE DOMAIN-CONTAINING PROTEIN"/>
    <property type="match status" value="1"/>
</dbReference>
<dbReference type="EMBL" id="JADFFM010000001">
    <property type="protein sequence ID" value="MBE9666672.1"/>
    <property type="molecule type" value="Genomic_DNA"/>
</dbReference>